<sequence>MTSTTTTPAPRTQHELAHDIRAARRSRARSHALRTTVLVLLVGGLWLASLVFGEVTYSLGDIARVIAGQTVPGASFSVGELRLPRATVAVAVGLAFGIAGTTFQTMLRNQLASPDIIGISSAASAAGVTGIVAFHWSQTAVSALSLAASLVVAAVIYLLSLKSGFSGTRLILIGIGISAILNSWVTYQLSRAAAWDLGTATRWITGSLNTMSWERGAPLLLTVALCVPLMTIGRHQLAVLRLGDALATGLGLRLGVVRVALIAGAVTLIAVGTATAGPVAFVAFMSGPIATRLYPGGLTSPLPAGLIGAVLVLASDLAGQFALGTRYPVGVITGALGAPFLIYLLTRARR</sequence>
<dbReference type="CDD" id="cd06550">
    <property type="entry name" value="TM_ABC_iron-siderophores_like"/>
    <property type="match status" value="1"/>
</dbReference>
<evidence type="ECO:0000313" key="9">
    <source>
        <dbReference type="EMBL" id="TQE44123.1"/>
    </source>
</evidence>
<dbReference type="Proteomes" id="UP000318080">
    <property type="component" value="Unassembled WGS sequence"/>
</dbReference>
<evidence type="ECO:0000256" key="5">
    <source>
        <dbReference type="ARBA" id="ARBA00022692"/>
    </source>
</evidence>
<evidence type="ECO:0000256" key="8">
    <source>
        <dbReference type="SAM" id="Phobius"/>
    </source>
</evidence>
<dbReference type="Pfam" id="PF01032">
    <property type="entry name" value="FecCD"/>
    <property type="match status" value="1"/>
</dbReference>
<keyword evidence="5 8" id="KW-0812">Transmembrane</keyword>
<dbReference type="EMBL" id="VHIR01000003">
    <property type="protein sequence ID" value="TQE44123.1"/>
    <property type="molecule type" value="Genomic_DNA"/>
</dbReference>
<dbReference type="InterPro" id="IPR037294">
    <property type="entry name" value="ABC_BtuC-like"/>
</dbReference>
<evidence type="ECO:0000256" key="2">
    <source>
        <dbReference type="ARBA" id="ARBA00007935"/>
    </source>
</evidence>
<feature type="transmembrane region" description="Helical" evidence="8">
    <location>
        <begin position="170"/>
        <end position="187"/>
    </location>
</feature>
<organism evidence="9 10">
    <name type="scientific">Corynebacterium phoceense</name>
    <dbReference type="NCBI Taxonomy" id="1686286"/>
    <lineage>
        <taxon>Bacteria</taxon>
        <taxon>Bacillati</taxon>
        <taxon>Actinomycetota</taxon>
        <taxon>Actinomycetes</taxon>
        <taxon>Mycobacteriales</taxon>
        <taxon>Corynebacteriaceae</taxon>
        <taxon>Corynebacterium</taxon>
    </lineage>
</organism>
<proteinExistence type="inferred from homology"/>
<keyword evidence="10" id="KW-1185">Reference proteome</keyword>
<feature type="transmembrane region" description="Helical" evidence="8">
    <location>
        <begin position="302"/>
        <end position="323"/>
    </location>
</feature>
<accession>A0A540R8P8</accession>
<dbReference type="AlphaFoldDB" id="A0A540R8P8"/>
<dbReference type="GO" id="GO:0033214">
    <property type="term" value="P:siderophore-iron import into cell"/>
    <property type="evidence" value="ECO:0007669"/>
    <property type="project" value="TreeGrafter"/>
</dbReference>
<dbReference type="PANTHER" id="PTHR30472">
    <property type="entry name" value="FERRIC ENTEROBACTIN TRANSPORT SYSTEM PERMEASE PROTEIN"/>
    <property type="match status" value="1"/>
</dbReference>
<feature type="transmembrane region" description="Helical" evidence="8">
    <location>
        <begin position="329"/>
        <end position="346"/>
    </location>
</feature>
<dbReference type="Gene3D" id="1.10.3470.10">
    <property type="entry name" value="ABC transporter involved in vitamin B12 uptake, BtuC"/>
    <property type="match status" value="1"/>
</dbReference>
<evidence type="ECO:0000256" key="4">
    <source>
        <dbReference type="ARBA" id="ARBA00022475"/>
    </source>
</evidence>
<evidence type="ECO:0000256" key="6">
    <source>
        <dbReference type="ARBA" id="ARBA00022989"/>
    </source>
</evidence>
<dbReference type="InterPro" id="IPR000522">
    <property type="entry name" value="ABC_transptr_permease_BtuC"/>
</dbReference>
<evidence type="ECO:0000313" key="10">
    <source>
        <dbReference type="Proteomes" id="UP000318080"/>
    </source>
</evidence>
<feature type="transmembrane region" description="Helical" evidence="8">
    <location>
        <begin position="116"/>
        <end position="134"/>
    </location>
</feature>
<dbReference type="STRING" id="1686286.GCA_900092335_01273"/>
<evidence type="ECO:0000256" key="7">
    <source>
        <dbReference type="ARBA" id="ARBA00023136"/>
    </source>
</evidence>
<protein>
    <submittedName>
        <fullName evidence="9">Iron ABC transporter permease</fullName>
    </submittedName>
</protein>
<name>A0A540R8P8_9CORY</name>
<feature type="transmembrane region" description="Helical" evidence="8">
    <location>
        <begin position="31"/>
        <end position="52"/>
    </location>
</feature>
<comment type="similarity">
    <text evidence="2">Belongs to the binding-protein-dependent transport system permease family. FecCD subfamily.</text>
</comment>
<reference evidence="9 10" key="1">
    <citation type="submission" date="2019-06" db="EMBL/GenBank/DDBJ databases">
        <title>Draft genome of C. phoceense Strain 272.</title>
        <authorList>
            <person name="Pacheco L.G.C."/>
            <person name="Barberis C.M."/>
            <person name="Almuzara M.N."/>
            <person name="Traglia G.M."/>
            <person name="Santos C.S."/>
            <person name="Rocha D.J.P.G."/>
            <person name="Aguiar E.R.G.R."/>
            <person name="Vay C.A."/>
        </authorList>
    </citation>
    <scope>NUCLEOTIDE SEQUENCE [LARGE SCALE GENOMIC DNA]</scope>
    <source>
        <strain evidence="9 10">272</strain>
    </source>
</reference>
<evidence type="ECO:0000256" key="3">
    <source>
        <dbReference type="ARBA" id="ARBA00022448"/>
    </source>
</evidence>
<keyword evidence="4" id="KW-1003">Cell membrane</keyword>
<feature type="transmembrane region" description="Helical" evidence="8">
    <location>
        <begin position="86"/>
        <end position="104"/>
    </location>
</feature>
<keyword evidence="7 8" id="KW-0472">Membrane</keyword>
<dbReference type="GO" id="GO:0022857">
    <property type="term" value="F:transmembrane transporter activity"/>
    <property type="evidence" value="ECO:0007669"/>
    <property type="project" value="InterPro"/>
</dbReference>
<evidence type="ECO:0000256" key="1">
    <source>
        <dbReference type="ARBA" id="ARBA00004651"/>
    </source>
</evidence>
<dbReference type="RefSeq" id="WP_141628594.1">
    <property type="nucleotide sequence ID" value="NZ_JANIKL010000006.1"/>
</dbReference>
<keyword evidence="6 8" id="KW-1133">Transmembrane helix</keyword>
<gene>
    <name evidence="9" type="ORF">EJK80_03040</name>
</gene>
<dbReference type="GO" id="GO:0005886">
    <property type="term" value="C:plasma membrane"/>
    <property type="evidence" value="ECO:0007669"/>
    <property type="project" value="UniProtKB-SubCell"/>
</dbReference>
<feature type="transmembrane region" description="Helical" evidence="8">
    <location>
        <begin position="140"/>
        <end position="158"/>
    </location>
</feature>
<dbReference type="SUPFAM" id="SSF81345">
    <property type="entry name" value="ABC transporter involved in vitamin B12 uptake, BtuC"/>
    <property type="match status" value="1"/>
</dbReference>
<keyword evidence="3" id="KW-0813">Transport</keyword>
<feature type="transmembrane region" description="Helical" evidence="8">
    <location>
        <begin position="269"/>
        <end position="290"/>
    </location>
</feature>
<comment type="caution">
    <text evidence="9">The sequence shown here is derived from an EMBL/GenBank/DDBJ whole genome shotgun (WGS) entry which is preliminary data.</text>
</comment>
<dbReference type="PANTHER" id="PTHR30472:SF24">
    <property type="entry name" value="FERRIC ENTEROBACTIN TRANSPORT SYSTEM PERMEASE PROTEIN FEPG"/>
    <property type="match status" value="1"/>
</dbReference>
<comment type="subcellular location">
    <subcellularLocation>
        <location evidence="1">Cell membrane</location>
        <topology evidence="1">Multi-pass membrane protein</topology>
    </subcellularLocation>
</comment>